<dbReference type="AlphaFoldDB" id="B2IHA5"/>
<reference evidence="2" key="1">
    <citation type="submission" date="2008-03" db="EMBL/GenBank/DDBJ databases">
        <title>Complete sequence of chromosome of Beijerinckia indica subsp. indica ATCC 9039.</title>
        <authorList>
            <consortium name="US DOE Joint Genome Institute"/>
            <person name="Copeland A."/>
            <person name="Lucas S."/>
            <person name="Lapidus A."/>
            <person name="Glavina del Rio T."/>
            <person name="Dalin E."/>
            <person name="Tice H."/>
            <person name="Bruce D."/>
            <person name="Goodwin L."/>
            <person name="Pitluck S."/>
            <person name="LaButti K."/>
            <person name="Schmutz J."/>
            <person name="Larimer F."/>
            <person name="Land M."/>
            <person name="Hauser L."/>
            <person name="Kyrpides N."/>
            <person name="Mikhailova N."/>
            <person name="Dunfield P.F."/>
            <person name="Dedysh S.N."/>
            <person name="Liesack W."/>
            <person name="Saw J.H."/>
            <person name="Alam M."/>
            <person name="Chen Y."/>
            <person name="Murrell J.C."/>
            <person name="Richardson P."/>
        </authorList>
    </citation>
    <scope>NUCLEOTIDE SEQUENCE [LARGE SCALE GENOMIC DNA]</scope>
    <source>
        <strain evidence="2">ATCC 9039 / DSM 1715 / NCIMB 8712</strain>
    </source>
</reference>
<organism evidence="1 2">
    <name type="scientific">Beijerinckia indica subsp. indica (strain ATCC 9039 / DSM 1715 / NCIMB 8712)</name>
    <dbReference type="NCBI Taxonomy" id="395963"/>
    <lineage>
        <taxon>Bacteria</taxon>
        <taxon>Pseudomonadati</taxon>
        <taxon>Pseudomonadota</taxon>
        <taxon>Alphaproteobacteria</taxon>
        <taxon>Hyphomicrobiales</taxon>
        <taxon>Beijerinckiaceae</taxon>
        <taxon>Beijerinckia</taxon>
    </lineage>
</organism>
<keyword evidence="2" id="KW-1185">Reference proteome</keyword>
<reference evidence="1 2" key="2">
    <citation type="journal article" date="2010" name="J. Bacteriol.">
        <title>Complete genome sequence of Beijerinckia indica subsp. indica.</title>
        <authorList>
            <person name="Tamas I."/>
            <person name="Dedysh S.N."/>
            <person name="Liesack W."/>
            <person name="Stott M.B."/>
            <person name="Alam M."/>
            <person name="Murrell J.C."/>
            <person name="Dunfield P.F."/>
        </authorList>
    </citation>
    <scope>NUCLEOTIDE SEQUENCE [LARGE SCALE GENOMIC DNA]</scope>
    <source>
        <strain evidence="2">ATCC 9039 / DSM 1715 / NCIMB 8712</strain>
    </source>
</reference>
<dbReference type="KEGG" id="bid:Bind_2274"/>
<dbReference type="EMBL" id="CP001016">
    <property type="protein sequence ID" value="ACB95890.1"/>
    <property type="molecule type" value="Genomic_DNA"/>
</dbReference>
<sequence length="69" mass="7681">MTNNCGNSIDIGKAELSKMYFTSEYILSIMNDLLAIAKKKKIVALQSLITSACVEAERCRDETIQAYNC</sequence>
<dbReference type="RefSeq" id="WP_012385244.1">
    <property type="nucleotide sequence ID" value="NC_010581.1"/>
</dbReference>
<proteinExistence type="predicted"/>
<protein>
    <submittedName>
        <fullName evidence="1">Uncharacterized protein</fullName>
    </submittedName>
</protein>
<dbReference type="HOGENOM" id="CLU_2767529_0_0_5"/>
<gene>
    <name evidence="1" type="ordered locus">Bind_2274</name>
</gene>
<evidence type="ECO:0000313" key="1">
    <source>
        <dbReference type="EMBL" id="ACB95890.1"/>
    </source>
</evidence>
<name>B2IHA5_BEII9</name>
<dbReference type="Proteomes" id="UP000001695">
    <property type="component" value="Chromosome"/>
</dbReference>
<accession>B2IHA5</accession>
<evidence type="ECO:0000313" key="2">
    <source>
        <dbReference type="Proteomes" id="UP000001695"/>
    </source>
</evidence>